<evidence type="ECO:0000313" key="2">
    <source>
        <dbReference type="EMBL" id="MBB5803247.1"/>
    </source>
</evidence>
<dbReference type="GO" id="GO:0009239">
    <property type="term" value="P:enterobactin biosynthetic process"/>
    <property type="evidence" value="ECO:0007669"/>
    <property type="project" value="TreeGrafter"/>
</dbReference>
<dbReference type="RefSeq" id="WP_184920500.1">
    <property type="nucleotide sequence ID" value="NZ_JACHMO010000001.1"/>
</dbReference>
<sequence length="437" mass="47497">MTAAGATTRLPLTPAQVSVWYGHQLDPSRHRYNVGEYVEIHGPVPTETLQRAFRVMVAEADAYRVVSVGGVDGVEQVVAASPDVFPVEVHDLTGTPGADAVARAEMAADMARPVDLEAGPLLRSVLFRVAEDRLLWYFRAHHVICDAYTHELTIRRVAAIHAALLAGRPQPARTFGTLAELAAEDARYRSSDDFARDRDHWLTRLADRPPPVRLGRAGSDYSPDMARSTGLVAARTVARLRATASETRTSWVVWAVAAAVAFVHRLSGQDDLLLGLPVTGRTNRLGRHTPGMAANVVPLRIRVRPDRGLDDLVTAVRAELRGALRHQRYRYEELRRDLGLSVGDPDFLGPLVNVMSDADDLAFGGHRSTRHNLSVGPASDLSFITYGEADGLRVDLDGSAARYTAGELSGYRDRYLGFLDAVCADPARPVGGVPLPG</sequence>
<dbReference type="AlphaFoldDB" id="A0A7W9M0X8"/>
<name>A0A7W9M0X8_9PSEU</name>
<feature type="domain" description="Condensation" evidence="1">
    <location>
        <begin position="9"/>
        <end position="431"/>
    </location>
</feature>
<protein>
    <recommendedName>
        <fullName evidence="1">Condensation domain-containing protein</fullName>
    </recommendedName>
</protein>
<dbReference type="InterPro" id="IPR023213">
    <property type="entry name" value="CAT-like_dom_sf"/>
</dbReference>
<proteinExistence type="predicted"/>
<dbReference type="GO" id="GO:0031177">
    <property type="term" value="F:phosphopantetheine binding"/>
    <property type="evidence" value="ECO:0007669"/>
    <property type="project" value="TreeGrafter"/>
</dbReference>
<evidence type="ECO:0000259" key="1">
    <source>
        <dbReference type="Pfam" id="PF00668"/>
    </source>
</evidence>
<organism evidence="2 3">
    <name type="scientific">Saccharothrix ecbatanensis</name>
    <dbReference type="NCBI Taxonomy" id="1105145"/>
    <lineage>
        <taxon>Bacteria</taxon>
        <taxon>Bacillati</taxon>
        <taxon>Actinomycetota</taxon>
        <taxon>Actinomycetes</taxon>
        <taxon>Pseudonocardiales</taxon>
        <taxon>Pseudonocardiaceae</taxon>
        <taxon>Saccharothrix</taxon>
    </lineage>
</organism>
<reference evidence="2 3" key="1">
    <citation type="submission" date="2020-08" db="EMBL/GenBank/DDBJ databases">
        <title>Sequencing the genomes of 1000 actinobacteria strains.</title>
        <authorList>
            <person name="Klenk H.-P."/>
        </authorList>
    </citation>
    <scope>NUCLEOTIDE SEQUENCE [LARGE SCALE GENOMIC DNA]</scope>
    <source>
        <strain evidence="2 3">DSM 45486</strain>
    </source>
</reference>
<dbReference type="GO" id="GO:0043041">
    <property type="term" value="P:amino acid activation for nonribosomal peptide biosynthetic process"/>
    <property type="evidence" value="ECO:0007669"/>
    <property type="project" value="TreeGrafter"/>
</dbReference>
<dbReference type="Proteomes" id="UP000552097">
    <property type="component" value="Unassembled WGS sequence"/>
</dbReference>
<dbReference type="GO" id="GO:0009366">
    <property type="term" value="C:enterobactin synthetase complex"/>
    <property type="evidence" value="ECO:0007669"/>
    <property type="project" value="TreeGrafter"/>
</dbReference>
<dbReference type="GO" id="GO:0047527">
    <property type="term" value="F:2,3-dihydroxybenzoate-serine ligase activity"/>
    <property type="evidence" value="ECO:0007669"/>
    <property type="project" value="TreeGrafter"/>
</dbReference>
<dbReference type="GO" id="GO:0008610">
    <property type="term" value="P:lipid biosynthetic process"/>
    <property type="evidence" value="ECO:0007669"/>
    <property type="project" value="UniProtKB-ARBA"/>
</dbReference>
<dbReference type="EMBL" id="JACHMO010000001">
    <property type="protein sequence ID" value="MBB5803247.1"/>
    <property type="molecule type" value="Genomic_DNA"/>
</dbReference>
<dbReference type="Gene3D" id="3.30.559.30">
    <property type="entry name" value="Nonribosomal peptide synthetase, condensation domain"/>
    <property type="match status" value="1"/>
</dbReference>
<dbReference type="PANTHER" id="PTHR45527">
    <property type="entry name" value="NONRIBOSOMAL PEPTIDE SYNTHETASE"/>
    <property type="match status" value="1"/>
</dbReference>
<dbReference type="Pfam" id="PF00668">
    <property type="entry name" value="Condensation"/>
    <property type="match status" value="1"/>
</dbReference>
<dbReference type="InterPro" id="IPR001242">
    <property type="entry name" value="Condensation_dom"/>
</dbReference>
<gene>
    <name evidence="2" type="ORF">F4560_003015</name>
</gene>
<keyword evidence="3" id="KW-1185">Reference proteome</keyword>
<comment type="caution">
    <text evidence="2">The sequence shown here is derived from an EMBL/GenBank/DDBJ whole genome shotgun (WGS) entry which is preliminary data.</text>
</comment>
<dbReference type="PANTHER" id="PTHR45527:SF1">
    <property type="entry name" value="FATTY ACID SYNTHASE"/>
    <property type="match status" value="1"/>
</dbReference>
<accession>A0A7W9M0X8</accession>
<dbReference type="Gene3D" id="3.30.559.10">
    <property type="entry name" value="Chloramphenicol acetyltransferase-like domain"/>
    <property type="match status" value="1"/>
</dbReference>
<evidence type="ECO:0000313" key="3">
    <source>
        <dbReference type="Proteomes" id="UP000552097"/>
    </source>
</evidence>
<dbReference type="SUPFAM" id="SSF52777">
    <property type="entry name" value="CoA-dependent acyltransferases"/>
    <property type="match status" value="2"/>
</dbReference>
<dbReference type="GO" id="GO:0005829">
    <property type="term" value="C:cytosol"/>
    <property type="evidence" value="ECO:0007669"/>
    <property type="project" value="TreeGrafter"/>
</dbReference>